<dbReference type="EMBL" id="PGFA01000002">
    <property type="protein sequence ID" value="PJJ54467.1"/>
    <property type="molecule type" value="Genomic_DNA"/>
</dbReference>
<protein>
    <submittedName>
        <fullName evidence="2">Uncharacterized protein</fullName>
    </submittedName>
</protein>
<dbReference type="Proteomes" id="UP000228535">
    <property type="component" value="Unassembled WGS sequence"/>
</dbReference>
<feature type="compositionally biased region" description="Polar residues" evidence="1">
    <location>
        <begin position="51"/>
        <end position="61"/>
    </location>
</feature>
<comment type="caution">
    <text evidence="2">The sequence shown here is derived from an EMBL/GenBank/DDBJ whole genome shotgun (WGS) entry which is preliminary data.</text>
</comment>
<gene>
    <name evidence="2" type="ORF">CLV45_2805</name>
</gene>
<sequence length="230" mass="25136">MNDKQRARLTMMQATLAVLNQYAAVYTANKALGTARAELAALVQHLDPTADTQQAAHNPNSAGAVKKTTRNHLAQRAAEVAAALLAYADAQDDIRLHTAADYSEYQLRRATDNDLPRIAKNIHDQAKDHFAALQEQGVTQQELTELAAALAAYQAEQTAPRLATADAKANTKVLAADLRKATGLLRNRIDKFLIRYQRSEPKFHTAYQSARKVINTAARPATEAKVKPSV</sequence>
<proteinExistence type="predicted"/>
<organism evidence="2 3">
    <name type="scientific">Hymenobacter chitinivorans DSM 11115</name>
    <dbReference type="NCBI Taxonomy" id="1121954"/>
    <lineage>
        <taxon>Bacteria</taxon>
        <taxon>Pseudomonadati</taxon>
        <taxon>Bacteroidota</taxon>
        <taxon>Cytophagia</taxon>
        <taxon>Cytophagales</taxon>
        <taxon>Hymenobacteraceae</taxon>
        <taxon>Hymenobacter</taxon>
    </lineage>
</organism>
<dbReference type="RefSeq" id="WP_157807496.1">
    <property type="nucleotide sequence ID" value="NZ_PGFA01000002.1"/>
</dbReference>
<dbReference type="OrthoDB" id="877976at2"/>
<evidence type="ECO:0000313" key="3">
    <source>
        <dbReference type="Proteomes" id="UP000228535"/>
    </source>
</evidence>
<accession>A0A2M9B976</accession>
<keyword evidence="3" id="KW-1185">Reference proteome</keyword>
<feature type="region of interest" description="Disordered" evidence="1">
    <location>
        <begin position="51"/>
        <end position="70"/>
    </location>
</feature>
<evidence type="ECO:0000313" key="2">
    <source>
        <dbReference type="EMBL" id="PJJ54467.1"/>
    </source>
</evidence>
<reference evidence="2 3" key="1">
    <citation type="submission" date="2017-11" db="EMBL/GenBank/DDBJ databases">
        <title>Genomic Encyclopedia of Archaeal and Bacterial Type Strains, Phase II (KMG-II): From Individual Species to Whole Genera.</title>
        <authorList>
            <person name="Goeker M."/>
        </authorList>
    </citation>
    <scope>NUCLEOTIDE SEQUENCE [LARGE SCALE GENOMIC DNA]</scope>
    <source>
        <strain evidence="2 3">DSM 11115</strain>
    </source>
</reference>
<dbReference type="AlphaFoldDB" id="A0A2M9B976"/>
<evidence type="ECO:0000256" key="1">
    <source>
        <dbReference type="SAM" id="MobiDB-lite"/>
    </source>
</evidence>
<name>A0A2M9B976_9BACT</name>